<dbReference type="PROSITE" id="PS00154">
    <property type="entry name" value="ATPASE_E1_E2"/>
    <property type="match status" value="1"/>
</dbReference>
<dbReference type="Proteomes" id="UP001187531">
    <property type="component" value="Unassembled WGS sequence"/>
</dbReference>
<keyword evidence="9" id="KW-0460">Magnesium</keyword>
<dbReference type="InterPro" id="IPR036412">
    <property type="entry name" value="HAD-like_sf"/>
</dbReference>
<dbReference type="InterPro" id="IPR001757">
    <property type="entry name" value="P_typ_ATPase"/>
</dbReference>
<dbReference type="AlphaFoldDB" id="A0AA88LBA3"/>
<dbReference type="InterPro" id="IPR023299">
    <property type="entry name" value="ATPase_P-typ_cyto_dom_N"/>
</dbReference>
<dbReference type="SFLD" id="SFLDS00003">
    <property type="entry name" value="Haloacid_Dehalogenase"/>
    <property type="match status" value="1"/>
</dbReference>
<dbReference type="InterPro" id="IPR057255">
    <property type="entry name" value="2TM_P5A-ATPase"/>
</dbReference>
<evidence type="ECO:0000256" key="9">
    <source>
        <dbReference type="ARBA" id="ARBA00022842"/>
    </source>
</evidence>
<dbReference type="GO" id="GO:0016887">
    <property type="term" value="F:ATP hydrolysis activity"/>
    <property type="evidence" value="ECO:0007669"/>
    <property type="project" value="InterPro"/>
</dbReference>
<evidence type="ECO:0000313" key="18">
    <source>
        <dbReference type="Proteomes" id="UP001187531"/>
    </source>
</evidence>
<dbReference type="GO" id="GO:0019829">
    <property type="term" value="F:ATPase-coupled monoatomic cation transmembrane transporter activity"/>
    <property type="evidence" value="ECO:0007669"/>
    <property type="project" value="TreeGrafter"/>
</dbReference>
<dbReference type="Gene3D" id="2.70.150.10">
    <property type="entry name" value="Calcium-transporting ATPase, cytoplasmic transduction domain A"/>
    <property type="match status" value="1"/>
</dbReference>
<gene>
    <name evidence="17" type="ORF">QYM36_005390</name>
</gene>
<dbReference type="InterPro" id="IPR059000">
    <property type="entry name" value="ATPase_P-type_domA"/>
</dbReference>
<dbReference type="SFLD" id="SFLDG00002">
    <property type="entry name" value="C1.7:_P-type_atpase_like"/>
    <property type="match status" value="1"/>
</dbReference>
<keyword evidence="18" id="KW-1185">Reference proteome</keyword>
<dbReference type="InterPro" id="IPR008250">
    <property type="entry name" value="ATPase_P-typ_transduc_dom_A_sf"/>
</dbReference>
<evidence type="ECO:0000256" key="3">
    <source>
        <dbReference type="ARBA" id="ARBA00022448"/>
    </source>
</evidence>
<keyword evidence="4 14" id="KW-0812">Transmembrane</keyword>
<dbReference type="FunFam" id="3.40.50.1000:FF:000056">
    <property type="entry name" value="Cation-transporting ATPase"/>
    <property type="match status" value="1"/>
</dbReference>
<feature type="transmembrane region" description="Helical" evidence="14">
    <location>
        <begin position="1099"/>
        <end position="1118"/>
    </location>
</feature>
<dbReference type="PRINTS" id="PR00119">
    <property type="entry name" value="CATATPASE"/>
</dbReference>
<dbReference type="Gene3D" id="3.40.1110.10">
    <property type="entry name" value="Calcium-transporting ATPase, cytoplasmic domain N"/>
    <property type="match status" value="1"/>
</dbReference>
<evidence type="ECO:0000256" key="10">
    <source>
        <dbReference type="ARBA" id="ARBA00022967"/>
    </source>
</evidence>
<evidence type="ECO:0000256" key="11">
    <source>
        <dbReference type="ARBA" id="ARBA00022989"/>
    </source>
</evidence>
<dbReference type="GO" id="GO:0005524">
    <property type="term" value="F:ATP binding"/>
    <property type="evidence" value="ECO:0007669"/>
    <property type="project" value="UniProtKB-KW"/>
</dbReference>
<dbReference type="SUPFAM" id="SSF81660">
    <property type="entry name" value="Metal cation-transporting ATPase, ATP-binding domain N"/>
    <property type="match status" value="1"/>
</dbReference>
<dbReference type="SFLD" id="SFLDF00027">
    <property type="entry name" value="p-type_atpase"/>
    <property type="match status" value="1"/>
</dbReference>
<feature type="compositionally biased region" description="Low complexity" evidence="13">
    <location>
        <begin position="863"/>
        <end position="875"/>
    </location>
</feature>
<protein>
    <recommendedName>
        <fullName evidence="19">Manganese-transporting ATPase 13A1</fullName>
    </recommendedName>
</protein>
<dbReference type="SUPFAM" id="SSF81665">
    <property type="entry name" value="Calcium ATPase, transmembrane domain M"/>
    <property type="match status" value="1"/>
</dbReference>
<dbReference type="InterPro" id="IPR006544">
    <property type="entry name" value="P-type_TPase_V"/>
</dbReference>
<dbReference type="PANTHER" id="PTHR45630:SF7">
    <property type="entry name" value="ENDOPLASMIC RETICULUM TRANSMEMBRANE HELIX TRANSLOCASE"/>
    <property type="match status" value="1"/>
</dbReference>
<comment type="subcellular location">
    <subcellularLocation>
        <location evidence="1">Endoplasmic reticulum membrane</location>
        <topology evidence="1">Multi-pass membrane protein</topology>
    </subcellularLocation>
</comment>
<proteinExistence type="inferred from homology"/>
<evidence type="ECO:0000256" key="7">
    <source>
        <dbReference type="ARBA" id="ARBA00022824"/>
    </source>
</evidence>
<reference evidence="17" key="1">
    <citation type="submission" date="2023-07" db="EMBL/GenBank/DDBJ databases">
        <title>Chromosome-level genome assembly of Artemia franciscana.</title>
        <authorList>
            <person name="Jo E."/>
        </authorList>
    </citation>
    <scope>NUCLEOTIDE SEQUENCE</scope>
    <source>
        <tissue evidence="17">Whole body</tissue>
    </source>
</reference>
<keyword evidence="3" id="KW-0813">Transport</keyword>
<evidence type="ECO:0000256" key="13">
    <source>
        <dbReference type="SAM" id="MobiDB-lite"/>
    </source>
</evidence>
<dbReference type="GO" id="GO:0005789">
    <property type="term" value="C:endoplasmic reticulum membrane"/>
    <property type="evidence" value="ECO:0007669"/>
    <property type="project" value="UniProtKB-SubCell"/>
</dbReference>
<dbReference type="Pfam" id="PF00122">
    <property type="entry name" value="E1-E2_ATPase"/>
    <property type="match status" value="1"/>
</dbReference>
<feature type="transmembrane region" description="Helical" evidence="14">
    <location>
        <begin position="211"/>
        <end position="229"/>
    </location>
</feature>
<dbReference type="GO" id="GO:0046872">
    <property type="term" value="F:metal ion binding"/>
    <property type="evidence" value="ECO:0007669"/>
    <property type="project" value="UniProtKB-KW"/>
</dbReference>
<feature type="region of interest" description="Disordered" evidence="13">
    <location>
        <begin position="834"/>
        <end position="886"/>
    </location>
</feature>
<keyword evidence="10" id="KW-1278">Translocase</keyword>
<evidence type="ECO:0000256" key="1">
    <source>
        <dbReference type="ARBA" id="ARBA00004477"/>
    </source>
</evidence>
<dbReference type="PANTHER" id="PTHR45630">
    <property type="entry name" value="CATION-TRANSPORTING ATPASE-RELATED"/>
    <property type="match status" value="1"/>
</dbReference>
<evidence type="ECO:0000259" key="16">
    <source>
        <dbReference type="Pfam" id="PF23143"/>
    </source>
</evidence>
<dbReference type="InterPro" id="IPR023214">
    <property type="entry name" value="HAD_sf"/>
</dbReference>
<keyword evidence="7" id="KW-0256">Endoplasmic reticulum</keyword>
<evidence type="ECO:0000256" key="6">
    <source>
        <dbReference type="ARBA" id="ARBA00022741"/>
    </source>
</evidence>
<keyword evidence="12 14" id="KW-0472">Membrane</keyword>
<evidence type="ECO:0000256" key="5">
    <source>
        <dbReference type="ARBA" id="ARBA00022723"/>
    </source>
</evidence>
<evidence type="ECO:0000256" key="8">
    <source>
        <dbReference type="ARBA" id="ARBA00022840"/>
    </source>
</evidence>
<evidence type="ECO:0000256" key="4">
    <source>
        <dbReference type="ARBA" id="ARBA00022692"/>
    </source>
</evidence>
<feature type="transmembrane region" description="Helical" evidence="14">
    <location>
        <begin position="185"/>
        <end position="205"/>
    </location>
</feature>
<feature type="transmembrane region" description="Helical" evidence="14">
    <location>
        <begin position="395"/>
        <end position="414"/>
    </location>
</feature>
<dbReference type="CDD" id="cd07543">
    <property type="entry name" value="P-type_ATPase_cation"/>
    <property type="match status" value="1"/>
</dbReference>
<dbReference type="EMBL" id="JAVRJZ010000008">
    <property type="protein sequence ID" value="KAK2719894.1"/>
    <property type="molecule type" value="Genomic_DNA"/>
</dbReference>
<keyword evidence="6" id="KW-0547">Nucleotide-binding</keyword>
<dbReference type="Pfam" id="PF23143">
    <property type="entry name" value="2TM_P5A-ATPase"/>
    <property type="match status" value="1"/>
</dbReference>
<keyword evidence="11 14" id="KW-1133">Transmembrane helix</keyword>
<keyword evidence="5" id="KW-0479">Metal-binding</keyword>
<dbReference type="Gene3D" id="3.40.50.1000">
    <property type="entry name" value="HAD superfamily/HAD-like"/>
    <property type="match status" value="1"/>
</dbReference>
<dbReference type="NCBIfam" id="TIGR01494">
    <property type="entry name" value="ATPase_P-type"/>
    <property type="match status" value="1"/>
</dbReference>
<organism evidence="17 18">
    <name type="scientific">Artemia franciscana</name>
    <name type="common">Brine shrimp</name>
    <name type="synonym">Artemia sanfranciscana</name>
    <dbReference type="NCBI Taxonomy" id="6661"/>
    <lineage>
        <taxon>Eukaryota</taxon>
        <taxon>Metazoa</taxon>
        <taxon>Ecdysozoa</taxon>
        <taxon>Arthropoda</taxon>
        <taxon>Crustacea</taxon>
        <taxon>Branchiopoda</taxon>
        <taxon>Anostraca</taxon>
        <taxon>Artemiidae</taxon>
        <taxon>Artemia</taxon>
    </lineage>
</organism>
<feature type="compositionally biased region" description="Polar residues" evidence="13">
    <location>
        <begin position="848"/>
        <end position="859"/>
    </location>
</feature>
<feature type="transmembrane region" description="Helical" evidence="14">
    <location>
        <begin position="21"/>
        <end position="44"/>
    </location>
</feature>
<feature type="domain" description="P5A-ATPase transmembrane helical hairpin" evidence="16">
    <location>
        <begin position="16"/>
        <end position="83"/>
    </location>
</feature>
<dbReference type="InterPro" id="IPR044492">
    <property type="entry name" value="P_typ_ATPase_HD_dom"/>
</dbReference>
<evidence type="ECO:0000256" key="12">
    <source>
        <dbReference type="ARBA" id="ARBA00023136"/>
    </source>
</evidence>
<comment type="caution">
    <text evidence="17">The sequence shown here is derived from an EMBL/GenBank/DDBJ whole genome shotgun (WGS) entry which is preliminary data.</text>
</comment>
<evidence type="ECO:0000313" key="17">
    <source>
        <dbReference type="EMBL" id="KAK2719894.1"/>
    </source>
</evidence>
<evidence type="ECO:0000256" key="2">
    <source>
        <dbReference type="ARBA" id="ARBA00006000"/>
    </source>
</evidence>
<evidence type="ECO:0000256" key="14">
    <source>
        <dbReference type="SAM" id="Phobius"/>
    </source>
</evidence>
<keyword evidence="8" id="KW-0067">ATP-binding</keyword>
<evidence type="ECO:0008006" key="19">
    <source>
        <dbReference type="Google" id="ProtNLM"/>
    </source>
</evidence>
<dbReference type="GO" id="GO:0015662">
    <property type="term" value="F:P-type ion transporter activity"/>
    <property type="evidence" value="ECO:0007669"/>
    <property type="project" value="TreeGrafter"/>
</dbReference>
<dbReference type="InterPro" id="IPR018303">
    <property type="entry name" value="ATPase_P-typ_P_site"/>
</dbReference>
<evidence type="ECO:0000259" key="15">
    <source>
        <dbReference type="Pfam" id="PF00122"/>
    </source>
</evidence>
<feature type="transmembrane region" description="Helical" evidence="14">
    <location>
        <begin position="1017"/>
        <end position="1038"/>
    </location>
</feature>
<comment type="similarity">
    <text evidence="2">Belongs to the cation transport ATPase (P-type) (TC 3.A.3) family. Type V subfamily.</text>
</comment>
<feature type="transmembrane region" description="Helical" evidence="14">
    <location>
        <begin position="50"/>
        <end position="71"/>
    </location>
</feature>
<feature type="domain" description="P-type ATPase A" evidence="15">
    <location>
        <begin position="249"/>
        <end position="378"/>
    </location>
</feature>
<dbReference type="NCBIfam" id="TIGR01657">
    <property type="entry name" value="P-ATPase-V"/>
    <property type="match status" value="1"/>
</dbReference>
<dbReference type="InterPro" id="IPR023298">
    <property type="entry name" value="ATPase_P-typ_TM_dom_sf"/>
</dbReference>
<dbReference type="GO" id="GO:0006874">
    <property type="term" value="P:intracellular calcium ion homeostasis"/>
    <property type="evidence" value="ECO:0007669"/>
    <property type="project" value="TreeGrafter"/>
</dbReference>
<sequence>MKMDYLVKSASLYTLRPVSNQLHLWVFVLAYGVFFYSWLISGAIDDEVGLIGSFTIGILQIIISLFCFWSVDIKCFLMCKKEKSVLVASHVKVVPTANNGSKELVKLYKEKDGNDRIKIAFTFQKSRYWWNEEKGEFEAVKYPVNRSVSFYSSSKGFGSSQDLATATEYFGANSMTMDIPEFKELFLERATAPFFVFQVFCVLLWCLDAYWYYSVFTLFMLVAFEGILVQQQLRNMSEVRKMGNKPYPIQVYRESKWKSIISNELVAGDVVCVGRAKDEFQLVPCDMLLLKGSCIVDESMLTGESVPQMKESLETGEYDPDKIVDIEADGKLHVLFGGTKIVQHTQGSKTSQFKGHENGCLAFVLRTGFDTSQGKLLRTILFGVKRVTANNLETFLFILFLLIFAIAAAAYLWIEGSRNPERNRYKLFLECTLILTSVVPPELPIELSLAVNSSLAALAKLMVWCTEPFRIPFAGKIDICAFDKTGTLTTDALVVQGIAGLVPNGEVTDVIDAPYTTQQVLASCHALALLEDGSIIGDPLEKAALLAIDWHLSRGDSVVSKKAKVPGVKIHYRYHFQSALKRMTVIAGYVPQGTNESVCFVAVKGAPETLRPMFAKLPEDYDSTYLNLSRSGARVLALGRREIGPVTPGSLRDVSREELESRLEFVGFVVISCPLKKDSKRVISEILQSSHSVTMITGDNPLTACHVARELKFTRQKTTLILTEDKQSWYWESVHQDIQIEELSEDSSKSLIEKYDICLTGEGFSYLVTNHPKFLRKIIPHVGIFARVTPKQKEAVILMLKEMGYVTLMCGDGTNDVGALKHAHAGVAIISGAPESPKLQTKRDKEVQNGTTPVKTSGKSTRKPAAASAKAAIKLPAERPSPPMDPREVRRLKAEEMRQRLMKELEELEEASVVRLGDASIAAPFTSKLSSVECVCQIIKQGRCTLVTTLQMFKILALNALIMAYSQSVLYLEGVKFSDGQATLQGLLLAGCFLFISRSKPLKTLSSQRPLPNIFNLYTISTVILQFAVHFSCLIFLVRQAIAASPPRESEFADVEKEFEPNILNSTVYLISMALQVATIAVNYRGHPFMESLTENRPLLYALFGSLAFIFSLGLGIIPDVAQEFSIVDFEPEFRSILVRTLAADVILSFLIDRICLALCGEGRPKL</sequence>
<dbReference type="SUPFAM" id="SSF56784">
    <property type="entry name" value="HAD-like"/>
    <property type="match status" value="1"/>
</dbReference>
<dbReference type="SUPFAM" id="SSF81653">
    <property type="entry name" value="Calcium ATPase, transduction domain A"/>
    <property type="match status" value="1"/>
</dbReference>
<accession>A0AA88LBA3</accession>
<name>A0AA88LBA3_ARTSF</name>
<dbReference type="InterPro" id="IPR047820">
    <property type="entry name" value="P5A-type_ATPase"/>
</dbReference>